<reference evidence="2 3" key="1">
    <citation type="submission" date="2019-08" db="EMBL/GenBank/DDBJ databases">
        <authorList>
            <person name="Peeters C."/>
        </authorList>
    </citation>
    <scope>NUCLEOTIDE SEQUENCE [LARGE SCALE GENOMIC DNA]</scope>
    <source>
        <strain evidence="2 3">LMG 31014</strain>
    </source>
</reference>
<dbReference type="Proteomes" id="UP000405357">
    <property type="component" value="Unassembled WGS sequence"/>
</dbReference>
<gene>
    <name evidence="2" type="ORF">PSO31014_02434</name>
</gene>
<evidence type="ECO:0000313" key="2">
    <source>
        <dbReference type="EMBL" id="VVE07394.1"/>
    </source>
</evidence>
<evidence type="ECO:0008006" key="4">
    <source>
        <dbReference type="Google" id="ProtNLM"/>
    </source>
</evidence>
<feature type="compositionally biased region" description="Basic and acidic residues" evidence="1">
    <location>
        <begin position="729"/>
        <end position="740"/>
    </location>
</feature>
<dbReference type="EMBL" id="CABPSG010000005">
    <property type="protein sequence ID" value="VVE07394.1"/>
    <property type="molecule type" value="Genomic_DNA"/>
</dbReference>
<name>A0ABY6VZC5_9BURK</name>
<protein>
    <recommendedName>
        <fullName evidence="4">Integrase</fullName>
    </recommendedName>
</protein>
<comment type="caution">
    <text evidence="2">The sequence shown here is derived from an EMBL/GenBank/DDBJ whole genome shotgun (WGS) entry which is preliminary data.</text>
</comment>
<evidence type="ECO:0000256" key="1">
    <source>
        <dbReference type="SAM" id="MobiDB-lite"/>
    </source>
</evidence>
<evidence type="ECO:0000313" key="3">
    <source>
        <dbReference type="Proteomes" id="UP000405357"/>
    </source>
</evidence>
<organism evidence="2 3">
    <name type="scientific">Pandoraea soli</name>
    <dbReference type="NCBI Taxonomy" id="2508293"/>
    <lineage>
        <taxon>Bacteria</taxon>
        <taxon>Pseudomonadati</taxon>
        <taxon>Pseudomonadota</taxon>
        <taxon>Betaproteobacteria</taxon>
        <taxon>Burkholderiales</taxon>
        <taxon>Burkholderiaceae</taxon>
        <taxon>Pandoraea</taxon>
    </lineage>
</organism>
<sequence>MGSVRKYVALTGDADQLKKVLECADSRAFRRSGDGEHSPRKPPSWLLSPVDAHRWKLLVPGIASHTSEIFIDWSMRLPDGSNLLDEQHHRFLTFFKHSIIALRDSPAGRRVATSTFVADFSIAKSIVTWVYQNDDLYDPDRCGLSRLDADAIADMLRVLATSGRSALAGDIEATFGKLLKAVPLSDSERAGISSPYKLSASVRRKIERWLSDNGLYESERNFRRVHRARVCRLIDAPSLSAFSPLVRAFFRQFEPEIESRYPGGVTPSSNLMSDRPEHYFRRRKVEPGNGRASAARFLRVWRNWVGLRYLFPQDLPELGTHSIEPALRALRTISPTAGHTPWMPMPVALVYLREAMRFVEYDGRKIINAFVAAHCEIIAKRVFVSAGDDQVARVAKVDQRNQIASRALIRRRTSFTIEGWQAGNASSSMVVRGVSAAGKAAGLVDAMCLLIAAVAIVVASTKPIRMHEFLMLRKDCLHRGPDGGYWLEHVQLKRVTEERREWISRPVPYVAAKALRMLIHASKECEKHLDTPRLRWGDVGNAFDLPILNYSGNSGVRPLTREMLEKYLMAFGDFIGESIDWRGERWYVRMHQFRKSFLISYFWTVRYPGLDAARWIAGHTDASHLYAYIEGNFPGDELPGIEAAYAREQLFAFESGESNPELGQVERLHASVCRDFGVKSVTAISAVILDQWLKEAFSSGKYMISVTNLTCGGAADIRITVLMKEGDSNADKRREGKLDACSRGAKQR</sequence>
<keyword evidence="3" id="KW-1185">Reference proteome</keyword>
<accession>A0ABY6VZC5</accession>
<proteinExistence type="predicted"/>
<feature type="region of interest" description="Disordered" evidence="1">
    <location>
        <begin position="729"/>
        <end position="748"/>
    </location>
</feature>